<evidence type="ECO:0000256" key="4">
    <source>
        <dbReference type="ARBA" id="ARBA00022481"/>
    </source>
</evidence>
<proteinExistence type="inferred from homology"/>
<dbReference type="PROSITE" id="PS51420">
    <property type="entry name" value="RHO"/>
    <property type="match status" value="1"/>
</dbReference>
<dbReference type="PROSITE" id="PS51421">
    <property type="entry name" value="RAS"/>
    <property type="match status" value="1"/>
</dbReference>
<dbReference type="Pfam" id="PF00071">
    <property type="entry name" value="Ras"/>
    <property type="match status" value="1"/>
</dbReference>
<evidence type="ECO:0000256" key="2">
    <source>
        <dbReference type="ARBA" id="ARBA00010142"/>
    </source>
</evidence>
<protein>
    <submittedName>
        <fullName evidence="10">GTP-binding protein Rho1</fullName>
    </submittedName>
</protein>
<dbReference type="EMBL" id="JADGJW010001105">
    <property type="protein sequence ID" value="KAJ3206704.1"/>
    <property type="molecule type" value="Genomic_DNA"/>
</dbReference>
<dbReference type="Gene3D" id="3.40.50.300">
    <property type="entry name" value="P-loop containing nucleotide triphosphate hydrolases"/>
    <property type="match status" value="1"/>
</dbReference>
<evidence type="ECO:0000256" key="8">
    <source>
        <dbReference type="ARBA" id="ARBA00023288"/>
    </source>
</evidence>
<dbReference type="NCBIfam" id="TIGR00231">
    <property type="entry name" value="small_GTP"/>
    <property type="match status" value="1"/>
</dbReference>
<keyword evidence="8" id="KW-0449">Lipoprotein</keyword>
<keyword evidence="5" id="KW-0547">Nucleotide-binding</keyword>
<dbReference type="SUPFAM" id="SSF52540">
    <property type="entry name" value="P-loop containing nucleoside triphosphate hydrolases"/>
    <property type="match status" value="1"/>
</dbReference>
<evidence type="ECO:0000313" key="11">
    <source>
        <dbReference type="Proteomes" id="UP001211065"/>
    </source>
</evidence>
<dbReference type="PRINTS" id="PR00449">
    <property type="entry name" value="RASTRNSFRMNG"/>
</dbReference>
<comment type="similarity">
    <text evidence="2">Belongs to the small GTPase superfamily. Rho family.</text>
</comment>
<dbReference type="SMART" id="SM00175">
    <property type="entry name" value="RAB"/>
    <property type="match status" value="1"/>
</dbReference>
<accession>A0AAD5TX97</accession>
<evidence type="ECO:0000256" key="9">
    <source>
        <dbReference type="ARBA" id="ARBA00023289"/>
    </source>
</evidence>
<evidence type="ECO:0000256" key="7">
    <source>
        <dbReference type="ARBA" id="ARBA00023136"/>
    </source>
</evidence>
<dbReference type="PANTHER" id="PTHR24072">
    <property type="entry name" value="RHO FAMILY GTPASE"/>
    <property type="match status" value="1"/>
</dbReference>
<dbReference type="SMART" id="SM00173">
    <property type="entry name" value="RAS"/>
    <property type="match status" value="1"/>
</dbReference>
<dbReference type="InterPro" id="IPR005225">
    <property type="entry name" value="Small_GTP-bd"/>
</dbReference>
<dbReference type="GO" id="GO:0003924">
    <property type="term" value="F:GTPase activity"/>
    <property type="evidence" value="ECO:0007669"/>
    <property type="project" value="InterPro"/>
</dbReference>
<keyword evidence="3" id="KW-1003">Cell membrane</keyword>
<keyword evidence="4" id="KW-0488">Methylation</keyword>
<comment type="caution">
    <text evidence="10">The sequence shown here is derived from an EMBL/GenBank/DDBJ whole genome shotgun (WGS) entry which is preliminary data.</text>
</comment>
<dbReference type="SMART" id="SM00174">
    <property type="entry name" value="RHO"/>
    <property type="match status" value="1"/>
</dbReference>
<evidence type="ECO:0000256" key="1">
    <source>
        <dbReference type="ARBA" id="ARBA00004342"/>
    </source>
</evidence>
<gene>
    <name evidence="10" type="primary">RHO1_1</name>
    <name evidence="10" type="ORF">HK099_000473</name>
</gene>
<dbReference type="GO" id="GO:0005525">
    <property type="term" value="F:GTP binding"/>
    <property type="evidence" value="ECO:0007669"/>
    <property type="project" value="UniProtKB-KW"/>
</dbReference>
<evidence type="ECO:0000256" key="6">
    <source>
        <dbReference type="ARBA" id="ARBA00023134"/>
    </source>
</evidence>
<dbReference type="InterPro" id="IPR001806">
    <property type="entry name" value="Small_GTPase"/>
</dbReference>
<dbReference type="InterPro" id="IPR003578">
    <property type="entry name" value="Small_GTPase_Rho"/>
</dbReference>
<dbReference type="PROSITE" id="PS51419">
    <property type="entry name" value="RAB"/>
    <property type="match status" value="1"/>
</dbReference>
<evidence type="ECO:0000256" key="3">
    <source>
        <dbReference type="ARBA" id="ARBA00022475"/>
    </source>
</evidence>
<dbReference type="Proteomes" id="UP001211065">
    <property type="component" value="Unassembled WGS sequence"/>
</dbReference>
<dbReference type="AlphaFoldDB" id="A0AAD5TX97"/>
<keyword evidence="9" id="KW-0636">Prenylation</keyword>
<dbReference type="FunFam" id="3.40.50.300:FF:000983">
    <property type="entry name" value="Rho family GTPase"/>
    <property type="match status" value="1"/>
</dbReference>
<evidence type="ECO:0000256" key="5">
    <source>
        <dbReference type="ARBA" id="ARBA00022741"/>
    </source>
</evidence>
<dbReference type="InterPro" id="IPR027417">
    <property type="entry name" value="P-loop_NTPase"/>
</dbReference>
<sequence length="205" mass="23589">MRASAPYDTGKDYDVRIRKKLVIVGDGQCGKSALLMVHSGLEFPVVYVPTIFENYTSRIPYKDKLVELSLWDTAGQEDYDRLRPLSYPDTNIVIIAFSLIDRMSFLNVENRWLQEIKHFLPRTPIVLIGLKKDLVKSYQEQGLDYVSSTEGEELKLKIEAEAYMETSAKENKEDVKNLFSFCARTCLKKTHLKKKNKNQGNCKLV</sequence>
<comment type="subcellular location">
    <subcellularLocation>
        <location evidence="1">Cell membrane</location>
        <topology evidence="1">Lipid-anchor</topology>
        <orientation evidence="1">Cytoplasmic side</orientation>
    </subcellularLocation>
</comment>
<keyword evidence="11" id="KW-1185">Reference proteome</keyword>
<name>A0AAD5TX97_9FUNG</name>
<dbReference type="GO" id="GO:0007264">
    <property type="term" value="P:small GTPase-mediated signal transduction"/>
    <property type="evidence" value="ECO:0007669"/>
    <property type="project" value="InterPro"/>
</dbReference>
<reference evidence="10" key="1">
    <citation type="submission" date="2020-05" db="EMBL/GenBank/DDBJ databases">
        <title>Phylogenomic resolution of chytrid fungi.</title>
        <authorList>
            <person name="Stajich J.E."/>
            <person name="Amses K."/>
            <person name="Simmons R."/>
            <person name="Seto K."/>
            <person name="Myers J."/>
            <person name="Bonds A."/>
            <person name="Quandt C.A."/>
            <person name="Barry K."/>
            <person name="Liu P."/>
            <person name="Grigoriev I."/>
            <person name="Longcore J.E."/>
            <person name="James T.Y."/>
        </authorList>
    </citation>
    <scope>NUCLEOTIDE SEQUENCE</scope>
    <source>
        <strain evidence="10">JEL0476</strain>
    </source>
</reference>
<keyword evidence="7" id="KW-0472">Membrane</keyword>
<keyword evidence="6" id="KW-0342">GTP-binding</keyword>
<dbReference type="GO" id="GO:0005886">
    <property type="term" value="C:plasma membrane"/>
    <property type="evidence" value="ECO:0007669"/>
    <property type="project" value="UniProtKB-SubCell"/>
</dbReference>
<evidence type="ECO:0000313" key="10">
    <source>
        <dbReference type="EMBL" id="KAJ3206704.1"/>
    </source>
</evidence>
<organism evidence="10 11">
    <name type="scientific">Clydaea vesicula</name>
    <dbReference type="NCBI Taxonomy" id="447962"/>
    <lineage>
        <taxon>Eukaryota</taxon>
        <taxon>Fungi</taxon>
        <taxon>Fungi incertae sedis</taxon>
        <taxon>Chytridiomycota</taxon>
        <taxon>Chytridiomycota incertae sedis</taxon>
        <taxon>Chytridiomycetes</taxon>
        <taxon>Lobulomycetales</taxon>
        <taxon>Lobulomycetaceae</taxon>
        <taxon>Clydaea</taxon>
    </lineage>
</organism>